<dbReference type="Proteomes" id="UP001516400">
    <property type="component" value="Unassembled WGS sequence"/>
</dbReference>
<protein>
    <submittedName>
        <fullName evidence="1">Uncharacterized protein</fullName>
    </submittedName>
</protein>
<dbReference type="EMBL" id="JABFTP020000103">
    <property type="protein sequence ID" value="KAL3277383.1"/>
    <property type="molecule type" value="Genomic_DNA"/>
</dbReference>
<keyword evidence="2" id="KW-1185">Reference proteome</keyword>
<reference evidence="1 2" key="1">
    <citation type="journal article" date="2021" name="BMC Biol.">
        <title>Horizontally acquired antibacterial genes associated with adaptive radiation of ladybird beetles.</title>
        <authorList>
            <person name="Li H.S."/>
            <person name="Tang X.F."/>
            <person name="Huang Y.H."/>
            <person name="Xu Z.Y."/>
            <person name="Chen M.L."/>
            <person name="Du X.Y."/>
            <person name="Qiu B.Y."/>
            <person name="Chen P.T."/>
            <person name="Zhang W."/>
            <person name="Slipinski A."/>
            <person name="Escalona H.E."/>
            <person name="Waterhouse R.M."/>
            <person name="Zwick A."/>
            <person name="Pang H."/>
        </authorList>
    </citation>
    <scope>NUCLEOTIDE SEQUENCE [LARGE SCALE GENOMIC DNA]</scope>
    <source>
        <strain evidence="1">SYSU2018</strain>
    </source>
</reference>
<name>A0ABD2NF38_9CUCU</name>
<dbReference type="AlphaFoldDB" id="A0ABD2NF38"/>
<accession>A0ABD2NF38</accession>
<proteinExistence type="predicted"/>
<sequence>MSLLFLNSPKLWNLRKGDAGSRETSRNNIFGRNADDRCAIPMEKELRLDYINRVTEVITMVLLSDGSSEKCQRTGGYAATVFSFFNVNSFEVLIEKHAHFLK</sequence>
<comment type="caution">
    <text evidence="1">The sequence shown here is derived from an EMBL/GenBank/DDBJ whole genome shotgun (WGS) entry which is preliminary data.</text>
</comment>
<evidence type="ECO:0000313" key="2">
    <source>
        <dbReference type="Proteomes" id="UP001516400"/>
    </source>
</evidence>
<evidence type="ECO:0000313" key="1">
    <source>
        <dbReference type="EMBL" id="KAL3277383.1"/>
    </source>
</evidence>
<organism evidence="1 2">
    <name type="scientific">Cryptolaemus montrouzieri</name>
    <dbReference type="NCBI Taxonomy" id="559131"/>
    <lineage>
        <taxon>Eukaryota</taxon>
        <taxon>Metazoa</taxon>
        <taxon>Ecdysozoa</taxon>
        <taxon>Arthropoda</taxon>
        <taxon>Hexapoda</taxon>
        <taxon>Insecta</taxon>
        <taxon>Pterygota</taxon>
        <taxon>Neoptera</taxon>
        <taxon>Endopterygota</taxon>
        <taxon>Coleoptera</taxon>
        <taxon>Polyphaga</taxon>
        <taxon>Cucujiformia</taxon>
        <taxon>Coccinelloidea</taxon>
        <taxon>Coccinellidae</taxon>
        <taxon>Scymninae</taxon>
        <taxon>Scymnini</taxon>
        <taxon>Cryptolaemus</taxon>
    </lineage>
</organism>
<gene>
    <name evidence="1" type="ORF">HHI36_012732</name>
</gene>